<dbReference type="Gene3D" id="3.40.50.200">
    <property type="entry name" value="Peptidase S8/S53 domain"/>
    <property type="match status" value="1"/>
</dbReference>
<dbReference type="PANTHER" id="PTHR43806:SF58">
    <property type="entry name" value="ALKALINE PROTEASE 1-RELATED"/>
    <property type="match status" value="1"/>
</dbReference>
<feature type="compositionally biased region" description="Polar residues" evidence="8">
    <location>
        <begin position="102"/>
        <end position="124"/>
    </location>
</feature>
<evidence type="ECO:0000259" key="10">
    <source>
        <dbReference type="Pfam" id="PF05922"/>
    </source>
</evidence>
<protein>
    <submittedName>
        <fullName evidence="11">Subtilisin-like protein</fullName>
    </submittedName>
</protein>
<evidence type="ECO:0000256" key="4">
    <source>
        <dbReference type="ARBA" id="ARBA00022801"/>
    </source>
</evidence>
<dbReference type="GO" id="GO:0005576">
    <property type="term" value="C:extracellular region"/>
    <property type="evidence" value="ECO:0007669"/>
    <property type="project" value="UniProtKB-ARBA"/>
</dbReference>
<evidence type="ECO:0000313" key="11">
    <source>
        <dbReference type="EMBL" id="KAF2151577.1"/>
    </source>
</evidence>
<dbReference type="Pfam" id="PF05922">
    <property type="entry name" value="Inhibitor_I9"/>
    <property type="match status" value="1"/>
</dbReference>
<dbReference type="InterPro" id="IPR036852">
    <property type="entry name" value="Peptidase_S8/S53_dom_sf"/>
</dbReference>
<dbReference type="InterPro" id="IPR010259">
    <property type="entry name" value="S8pro/Inhibitor_I9"/>
</dbReference>
<keyword evidence="2 6" id="KW-0645">Protease</keyword>
<gene>
    <name evidence="11" type="ORF">K461DRAFT_328156</name>
</gene>
<dbReference type="GO" id="GO:0006508">
    <property type="term" value="P:proteolysis"/>
    <property type="evidence" value="ECO:0007669"/>
    <property type="project" value="UniProtKB-KW"/>
</dbReference>
<keyword evidence="3" id="KW-0732">Signal</keyword>
<dbReference type="PROSITE" id="PS51892">
    <property type="entry name" value="SUBTILASE"/>
    <property type="match status" value="1"/>
</dbReference>
<evidence type="ECO:0000256" key="1">
    <source>
        <dbReference type="ARBA" id="ARBA00011073"/>
    </source>
</evidence>
<dbReference type="PROSITE" id="PS00138">
    <property type="entry name" value="SUBTILASE_SER"/>
    <property type="match status" value="1"/>
</dbReference>
<dbReference type="SUPFAM" id="SSF54897">
    <property type="entry name" value="Protease propeptides/inhibitors"/>
    <property type="match status" value="1"/>
</dbReference>
<sequence length="412" mass="45510">MPFDAFDIDDSWIVTLKQDTDLDQHLEYVGNLHRNIHWSTNVTSQSLRGITYRWSIPGFHAYAGKFDKSTVDKIRGREDVACVEKDELWTIEEPGSEDGISDYSNSTSKADNSGSHSPSDEQTLDASGLLQQRDAPWYLNQISHRQLDKIQEGYVYRQTQATSTVYVVDSGINVRHREFGRRASKGYNAVPGASFEDRLGHGTHVAAIIGGNKFGVVKNSFLVDVKVFERGQTQTSIMLDGYMWAVKQIRNSMGTERTVINLSSSPFRTGIFSFALNTAVRVSTGQGVTTVVAAGNEATTTKWTKRAIVVGATDRNRARAKFSDYGPGIQIFAPGVGIQSAWIGWRGDETRVLSGTSMAAPQVAGVVAYLKSLHKLRRSRETKNMLLKTATPGVIRDTRGAQNLFLYNGSGR</sequence>
<organism evidence="11 12">
    <name type="scientific">Myriangium duriaei CBS 260.36</name>
    <dbReference type="NCBI Taxonomy" id="1168546"/>
    <lineage>
        <taxon>Eukaryota</taxon>
        <taxon>Fungi</taxon>
        <taxon>Dikarya</taxon>
        <taxon>Ascomycota</taxon>
        <taxon>Pezizomycotina</taxon>
        <taxon>Dothideomycetes</taxon>
        <taxon>Dothideomycetidae</taxon>
        <taxon>Myriangiales</taxon>
        <taxon>Myriangiaceae</taxon>
        <taxon>Myriangium</taxon>
    </lineage>
</organism>
<dbReference type="Proteomes" id="UP000799439">
    <property type="component" value="Unassembled WGS sequence"/>
</dbReference>
<keyword evidence="5 6" id="KW-0720">Serine protease</keyword>
<feature type="active site" description="Charge relay system" evidence="6">
    <location>
        <position position="357"/>
    </location>
</feature>
<dbReference type="SUPFAM" id="SSF52743">
    <property type="entry name" value="Subtilisin-like"/>
    <property type="match status" value="1"/>
</dbReference>
<dbReference type="EMBL" id="ML996087">
    <property type="protein sequence ID" value="KAF2151577.1"/>
    <property type="molecule type" value="Genomic_DNA"/>
</dbReference>
<evidence type="ECO:0000256" key="8">
    <source>
        <dbReference type="SAM" id="MobiDB-lite"/>
    </source>
</evidence>
<evidence type="ECO:0000256" key="5">
    <source>
        <dbReference type="ARBA" id="ARBA00022825"/>
    </source>
</evidence>
<evidence type="ECO:0000313" key="12">
    <source>
        <dbReference type="Proteomes" id="UP000799439"/>
    </source>
</evidence>
<dbReference type="PROSITE" id="PS00136">
    <property type="entry name" value="SUBTILASE_ASP"/>
    <property type="match status" value="1"/>
</dbReference>
<evidence type="ECO:0000256" key="6">
    <source>
        <dbReference type="PROSITE-ProRule" id="PRU01240"/>
    </source>
</evidence>
<proteinExistence type="inferred from homology"/>
<comment type="similarity">
    <text evidence="1 6 7">Belongs to the peptidase S8 family.</text>
</comment>
<feature type="domain" description="Inhibitor I9" evidence="10">
    <location>
        <begin position="12"/>
        <end position="91"/>
    </location>
</feature>
<evidence type="ECO:0000256" key="7">
    <source>
        <dbReference type="RuleBase" id="RU003355"/>
    </source>
</evidence>
<dbReference type="PANTHER" id="PTHR43806">
    <property type="entry name" value="PEPTIDASE S8"/>
    <property type="match status" value="1"/>
</dbReference>
<name>A0A9P4J176_9PEZI</name>
<evidence type="ECO:0000256" key="2">
    <source>
        <dbReference type="ARBA" id="ARBA00022670"/>
    </source>
</evidence>
<dbReference type="AlphaFoldDB" id="A0A9P4J176"/>
<dbReference type="InterPro" id="IPR000209">
    <property type="entry name" value="Peptidase_S8/S53_dom"/>
</dbReference>
<evidence type="ECO:0000256" key="3">
    <source>
        <dbReference type="ARBA" id="ARBA00022729"/>
    </source>
</evidence>
<dbReference type="PRINTS" id="PR00723">
    <property type="entry name" value="SUBTILISIN"/>
</dbReference>
<dbReference type="OrthoDB" id="206201at2759"/>
<dbReference type="InterPro" id="IPR034193">
    <property type="entry name" value="PCSK9_ProteinaseK-like"/>
</dbReference>
<dbReference type="GO" id="GO:0004252">
    <property type="term" value="F:serine-type endopeptidase activity"/>
    <property type="evidence" value="ECO:0007669"/>
    <property type="project" value="UniProtKB-UniRule"/>
</dbReference>
<feature type="region of interest" description="Disordered" evidence="8">
    <location>
        <begin position="94"/>
        <end position="124"/>
    </location>
</feature>
<dbReference type="InterPro" id="IPR015500">
    <property type="entry name" value="Peptidase_S8_subtilisin-rel"/>
</dbReference>
<feature type="domain" description="Peptidase S8/S53" evidence="9">
    <location>
        <begin position="164"/>
        <end position="393"/>
    </location>
</feature>
<accession>A0A9P4J176</accession>
<dbReference type="Gene3D" id="3.30.70.80">
    <property type="entry name" value="Peptidase S8 propeptide/proteinase inhibitor I9"/>
    <property type="match status" value="1"/>
</dbReference>
<dbReference type="InterPro" id="IPR023828">
    <property type="entry name" value="Peptidase_S8_Ser-AS"/>
</dbReference>
<feature type="active site" description="Charge relay system" evidence="6">
    <location>
        <position position="201"/>
    </location>
</feature>
<dbReference type="InterPro" id="IPR050131">
    <property type="entry name" value="Peptidase_S8_subtilisin-like"/>
</dbReference>
<feature type="active site" description="Charge relay system" evidence="6">
    <location>
        <position position="169"/>
    </location>
</feature>
<keyword evidence="12" id="KW-1185">Reference proteome</keyword>
<dbReference type="InterPro" id="IPR037045">
    <property type="entry name" value="S8pro/Inhibitor_I9_sf"/>
</dbReference>
<keyword evidence="4 6" id="KW-0378">Hydrolase</keyword>
<evidence type="ECO:0000259" key="9">
    <source>
        <dbReference type="Pfam" id="PF00082"/>
    </source>
</evidence>
<dbReference type="InterPro" id="IPR023827">
    <property type="entry name" value="Peptidase_S8_Asp-AS"/>
</dbReference>
<comment type="caution">
    <text evidence="11">The sequence shown here is derived from an EMBL/GenBank/DDBJ whole genome shotgun (WGS) entry which is preliminary data.</text>
</comment>
<dbReference type="Pfam" id="PF00082">
    <property type="entry name" value="Peptidase_S8"/>
    <property type="match status" value="1"/>
</dbReference>
<reference evidence="11" key="1">
    <citation type="journal article" date="2020" name="Stud. Mycol.">
        <title>101 Dothideomycetes genomes: a test case for predicting lifestyles and emergence of pathogens.</title>
        <authorList>
            <person name="Haridas S."/>
            <person name="Albert R."/>
            <person name="Binder M."/>
            <person name="Bloem J."/>
            <person name="Labutti K."/>
            <person name="Salamov A."/>
            <person name="Andreopoulos B."/>
            <person name="Baker S."/>
            <person name="Barry K."/>
            <person name="Bills G."/>
            <person name="Bluhm B."/>
            <person name="Cannon C."/>
            <person name="Castanera R."/>
            <person name="Culley D."/>
            <person name="Daum C."/>
            <person name="Ezra D."/>
            <person name="Gonzalez J."/>
            <person name="Henrissat B."/>
            <person name="Kuo A."/>
            <person name="Liang C."/>
            <person name="Lipzen A."/>
            <person name="Lutzoni F."/>
            <person name="Magnuson J."/>
            <person name="Mondo S."/>
            <person name="Nolan M."/>
            <person name="Ohm R."/>
            <person name="Pangilinan J."/>
            <person name="Park H.-J."/>
            <person name="Ramirez L."/>
            <person name="Alfaro M."/>
            <person name="Sun H."/>
            <person name="Tritt A."/>
            <person name="Yoshinaga Y."/>
            <person name="Zwiers L.-H."/>
            <person name="Turgeon B."/>
            <person name="Goodwin S."/>
            <person name="Spatafora J."/>
            <person name="Crous P."/>
            <person name="Grigoriev I."/>
        </authorList>
    </citation>
    <scope>NUCLEOTIDE SEQUENCE</scope>
    <source>
        <strain evidence="11">CBS 260.36</strain>
    </source>
</reference>
<dbReference type="CDD" id="cd04077">
    <property type="entry name" value="Peptidases_S8_PCSK9_ProteinaseK_like"/>
    <property type="match status" value="1"/>
</dbReference>